<dbReference type="AlphaFoldDB" id="A0AAV3YMY2"/>
<keyword evidence="4 6" id="KW-0269">Exonuclease</keyword>
<reference evidence="6 7" key="1">
    <citation type="journal article" date="2021" name="Elife">
        <title>Chloroplast acquisition without the gene transfer in kleptoplastic sea slugs, Plakobranchus ocellatus.</title>
        <authorList>
            <person name="Maeda T."/>
            <person name="Takahashi S."/>
            <person name="Yoshida T."/>
            <person name="Shimamura S."/>
            <person name="Takaki Y."/>
            <person name="Nagai Y."/>
            <person name="Toyoda A."/>
            <person name="Suzuki Y."/>
            <person name="Arimoto A."/>
            <person name="Ishii H."/>
            <person name="Satoh N."/>
            <person name="Nishiyama T."/>
            <person name="Hasebe M."/>
            <person name="Maruyama T."/>
            <person name="Minagawa J."/>
            <person name="Obokata J."/>
            <person name="Shigenobu S."/>
        </authorList>
    </citation>
    <scope>NUCLEOTIDE SEQUENCE [LARGE SCALE GENOMIC DNA]</scope>
</reference>
<dbReference type="GO" id="GO:0006281">
    <property type="term" value="P:DNA repair"/>
    <property type="evidence" value="ECO:0007669"/>
    <property type="project" value="UniProtKB-ARBA"/>
</dbReference>
<evidence type="ECO:0000313" key="7">
    <source>
        <dbReference type="Proteomes" id="UP000735302"/>
    </source>
</evidence>
<dbReference type="SUPFAM" id="SSF52980">
    <property type="entry name" value="Restriction endonuclease-like"/>
    <property type="match status" value="1"/>
</dbReference>
<evidence type="ECO:0000256" key="2">
    <source>
        <dbReference type="ARBA" id="ARBA00022759"/>
    </source>
</evidence>
<dbReference type="InterPro" id="IPR011604">
    <property type="entry name" value="PDDEXK-like_dom_sf"/>
</dbReference>
<dbReference type="InterPro" id="IPR011335">
    <property type="entry name" value="Restrct_endonuc-II-like"/>
</dbReference>
<keyword evidence="3" id="KW-0378">Hydrolase</keyword>
<dbReference type="Gene3D" id="3.90.320.10">
    <property type="match status" value="1"/>
</dbReference>
<comment type="caution">
    <text evidence="6">The sequence shown here is derived from an EMBL/GenBank/DDBJ whole genome shotgun (WGS) entry which is preliminary data.</text>
</comment>
<dbReference type="Pfam" id="PF01771">
    <property type="entry name" value="Viral_alk_exo"/>
    <property type="match status" value="1"/>
</dbReference>
<feature type="region of interest" description="Disordered" evidence="5">
    <location>
        <begin position="241"/>
        <end position="270"/>
    </location>
</feature>
<sequence>MSGDGRESKTSQLCTWVKPSKWKAENCKPVEVTALQTSLCDVSQDPQKRSDSQRHFNSRPDFNSFVEGIKKHQPEACMLACHFEQTNEDPVVNVPTPQQKLFDFSKSHTCKDNSCQCSHHFVSFLHYTKPQLTHIEQATRGQADNENWHQIRKFILTASNYKAICQSVNLENTAAKLLNPVRFEHQPAPISYGVRNEDKARRLFLMSHKMTHKQSKHKLHRLRREIGGIVDSESTLRSAGTFLSRVRAPPPAPRSDRGPESLRSPCGLAI</sequence>
<gene>
    <name evidence="6" type="ORF">PoB_001080700</name>
</gene>
<proteinExistence type="predicted"/>
<evidence type="ECO:0000256" key="4">
    <source>
        <dbReference type="ARBA" id="ARBA00022839"/>
    </source>
</evidence>
<dbReference type="PANTHER" id="PTHR47526:SF3">
    <property type="entry name" value="PHD-TYPE DOMAIN-CONTAINING PROTEIN"/>
    <property type="match status" value="1"/>
</dbReference>
<keyword evidence="2" id="KW-0255">Endonuclease</keyword>
<evidence type="ECO:0000256" key="5">
    <source>
        <dbReference type="SAM" id="MobiDB-lite"/>
    </source>
</evidence>
<dbReference type="EMBL" id="BLXT01001295">
    <property type="protein sequence ID" value="GFN84301.1"/>
    <property type="molecule type" value="Genomic_DNA"/>
</dbReference>
<keyword evidence="7" id="KW-1185">Reference proteome</keyword>
<dbReference type="GO" id="GO:0004527">
    <property type="term" value="F:exonuclease activity"/>
    <property type="evidence" value="ECO:0007669"/>
    <property type="project" value="UniProtKB-KW"/>
</dbReference>
<keyword evidence="1" id="KW-0540">Nuclease</keyword>
<dbReference type="GO" id="GO:0004519">
    <property type="term" value="F:endonuclease activity"/>
    <property type="evidence" value="ECO:0007669"/>
    <property type="project" value="UniProtKB-KW"/>
</dbReference>
<evidence type="ECO:0000313" key="6">
    <source>
        <dbReference type="EMBL" id="GFN84301.1"/>
    </source>
</evidence>
<name>A0AAV3YMY2_9GAST</name>
<evidence type="ECO:0000256" key="1">
    <source>
        <dbReference type="ARBA" id="ARBA00022722"/>
    </source>
</evidence>
<dbReference type="InterPro" id="IPR034720">
    <property type="entry name" value="Viral_alk_exo"/>
</dbReference>
<protein>
    <submittedName>
        <fullName evidence="6">Shutoff alkaline exonuclease</fullName>
    </submittedName>
</protein>
<dbReference type="PANTHER" id="PTHR47526">
    <property type="entry name" value="ATP-DEPENDENT DNA HELICASE"/>
    <property type="match status" value="1"/>
</dbReference>
<organism evidence="6 7">
    <name type="scientific">Plakobranchus ocellatus</name>
    <dbReference type="NCBI Taxonomy" id="259542"/>
    <lineage>
        <taxon>Eukaryota</taxon>
        <taxon>Metazoa</taxon>
        <taxon>Spiralia</taxon>
        <taxon>Lophotrochozoa</taxon>
        <taxon>Mollusca</taxon>
        <taxon>Gastropoda</taxon>
        <taxon>Heterobranchia</taxon>
        <taxon>Euthyneura</taxon>
        <taxon>Panpulmonata</taxon>
        <taxon>Sacoglossa</taxon>
        <taxon>Placobranchoidea</taxon>
        <taxon>Plakobranchidae</taxon>
        <taxon>Plakobranchus</taxon>
    </lineage>
</organism>
<dbReference type="Proteomes" id="UP000735302">
    <property type="component" value="Unassembled WGS sequence"/>
</dbReference>
<evidence type="ECO:0000256" key="3">
    <source>
        <dbReference type="ARBA" id="ARBA00022801"/>
    </source>
</evidence>
<accession>A0AAV3YMY2</accession>